<dbReference type="InterPro" id="IPR016032">
    <property type="entry name" value="Sig_transdc_resp-reg_C-effctor"/>
</dbReference>
<evidence type="ECO:0000256" key="2">
    <source>
        <dbReference type="ARBA" id="ARBA00023125"/>
    </source>
</evidence>
<keyword evidence="3" id="KW-0804">Transcription</keyword>
<dbReference type="InterPro" id="IPR059106">
    <property type="entry name" value="WHD_MalT"/>
</dbReference>
<dbReference type="SMART" id="SM00382">
    <property type="entry name" value="AAA"/>
    <property type="match status" value="1"/>
</dbReference>
<organism evidence="5 6">
    <name type="scientific">Propioniciclava tarda</name>
    <dbReference type="NCBI Taxonomy" id="433330"/>
    <lineage>
        <taxon>Bacteria</taxon>
        <taxon>Bacillati</taxon>
        <taxon>Actinomycetota</taxon>
        <taxon>Actinomycetes</taxon>
        <taxon>Propionibacteriales</taxon>
        <taxon>Propionibacteriaceae</taxon>
        <taxon>Propioniciclava</taxon>
    </lineage>
</organism>
<dbReference type="InterPro" id="IPR000792">
    <property type="entry name" value="Tscrpt_reg_LuxR_C"/>
</dbReference>
<dbReference type="PANTHER" id="PTHR44688">
    <property type="entry name" value="DNA-BINDING TRANSCRIPTIONAL ACTIVATOR DEVR_DOSR"/>
    <property type="match status" value="1"/>
</dbReference>
<reference evidence="5 6" key="1">
    <citation type="submission" date="2019-01" db="EMBL/GenBank/DDBJ databases">
        <title>Lactibacter flavus gen. nov., sp. nov., a novel bacterium of the family Propionibacteriaceae isolated from raw milk and dairy products.</title>
        <authorList>
            <person name="Huptas C."/>
            <person name="Wenning M."/>
            <person name="Breitenwieser F."/>
            <person name="Doll E."/>
            <person name="Von Neubeck M."/>
            <person name="Busse H.-J."/>
            <person name="Scherer S."/>
        </authorList>
    </citation>
    <scope>NUCLEOTIDE SEQUENCE [LARGE SCALE GENOMIC DNA]</scope>
    <source>
        <strain evidence="5 6">DSM 22130</strain>
    </source>
</reference>
<dbReference type="PRINTS" id="PR00038">
    <property type="entry name" value="HTHLUXR"/>
</dbReference>
<comment type="caution">
    <text evidence="5">The sequence shown here is derived from an EMBL/GenBank/DDBJ whole genome shotgun (WGS) entry which is preliminary data.</text>
</comment>
<dbReference type="SUPFAM" id="SSF52540">
    <property type="entry name" value="P-loop containing nucleoside triphosphate hydrolases"/>
    <property type="match status" value="1"/>
</dbReference>
<dbReference type="EMBL" id="SDMR01000001">
    <property type="protein sequence ID" value="TBT96101.1"/>
    <property type="molecule type" value="Genomic_DNA"/>
</dbReference>
<dbReference type="GO" id="GO:0003677">
    <property type="term" value="F:DNA binding"/>
    <property type="evidence" value="ECO:0007669"/>
    <property type="project" value="UniProtKB-KW"/>
</dbReference>
<dbReference type="SMART" id="SM00421">
    <property type="entry name" value="HTH_LUXR"/>
    <property type="match status" value="1"/>
</dbReference>
<dbReference type="Proteomes" id="UP000291933">
    <property type="component" value="Unassembled WGS sequence"/>
</dbReference>
<dbReference type="InterPro" id="IPR036388">
    <property type="entry name" value="WH-like_DNA-bd_sf"/>
</dbReference>
<dbReference type="Gene3D" id="1.25.40.10">
    <property type="entry name" value="Tetratricopeptide repeat domain"/>
    <property type="match status" value="1"/>
</dbReference>
<keyword evidence="2" id="KW-0238">DNA-binding</keyword>
<dbReference type="RefSeq" id="WP_131170514.1">
    <property type="nucleotide sequence ID" value="NZ_FXTL01000001.1"/>
</dbReference>
<proteinExistence type="predicted"/>
<feature type="domain" description="HTH luxR-type" evidence="4">
    <location>
        <begin position="851"/>
        <end position="916"/>
    </location>
</feature>
<evidence type="ECO:0000256" key="1">
    <source>
        <dbReference type="ARBA" id="ARBA00023015"/>
    </source>
</evidence>
<dbReference type="PROSITE" id="PS50043">
    <property type="entry name" value="HTH_LUXR_2"/>
    <property type="match status" value="1"/>
</dbReference>
<gene>
    <name evidence="5" type="ORF">ET996_00005</name>
</gene>
<dbReference type="OrthoDB" id="134985at2"/>
<sequence length="918" mass="97550">MSVRARLRVPDPRRTLLPRPRLANPLRASNRPRLVLLSAAPGSGKTTLLRQWLAELAAFTNPSEPSPPSGRQRLRLAWVGLDQSDADGVQFVADIVDSLRAVEPEIGIGAQALLATGRANPDDVVVSLLDDLDNADGLTVLALDDLHRTADNPAAIGVLELLLDNLPPGVVVAATSRADPDLPLARLRARGELVEVRGPALRFTAAEADEFLRTVLGLDLPPAHVEALVAKTEGWAVGLQLAGVSALARAHDGPESLDAFVRAFSGTHRFVLDYLVEEVLDAQPPDDRAFLLATSVLDRLTGALADAVTGLPHGQRRLDRLERANVFLSASDDEGWYRYHPLFADALRGRLALELPDAAPQLHRVASAWFAAHGQLDDALQHAASAEDGPWFADLMECAAPILRRERRDRRLIAWLAELPDAEVRRRPLLAMTAAAAKISEGDLAAAQAWLDLAEAPADAPALSQQIPANLAATRDDALRAVPANVQLFRASLAQASGDLPATVAHAKRALATAAPADHFVRGAAAGFLGLAHWAAGALTEGIDVFTGALDHLAAAGNHTDAAGATVVLGAMALADGRPADAERLYRAALERATSTPSTATAVLADLHVGLADVLRQRNALDAAASHLEQAAQLGEAASLPENRFRWFAVRAGVQVALGQHDAALRDLDEAERRYRPGFFPDTRPLHAARARVMVWSGNLSDARAWARRHGVPDADPAAFLREDEVLTHARLVAAERRVGLADDAAVAKVLAQIAGIIEAAIRAGRQGSLIEARMVQALVLQALGKSTEATDALADAVELGVPAGYARLFLDEGTPLQPLLGQLASTAPMPTALAARTLLQTDPRHQPLPIAGPGGALSERELEVLRLLASDLSGPEIAARLFVSINTLRSHSKSIFTKLDVRTRRAAVTRAREGGLL</sequence>
<dbReference type="Gene3D" id="1.10.10.10">
    <property type="entry name" value="Winged helix-like DNA-binding domain superfamily/Winged helix DNA-binding domain"/>
    <property type="match status" value="1"/>
</dbReference>
<dbReference type="Pfam" id="PF17874">
    <property type="entry name" value="TPR_MalT"/>
    <property type="match status" value="1"/>
</dbReference>
<dbReference type="InterPro" id="IPR041617">
    <property type="entry name" value="TPR_MalT"/>
</dbReference>
<protein>
    <submittedName>
        <fullName evidence="5">Helix-turn-helix transcriptional regulator</fullName>
    </submittedName>
</protein>
<keyword evidence="1" id="KW-0805">Transcription regulation</keyword>
<dbReference type="AlphaFoldDB" id="A0A4V2JTF3"/>
<dbReference type="InterPro" id="IPR003593">
    <property type="entry name" value="AAA+_ATPase"/>
</dbReference>
<dbReference type="GO" id="GO:0006355">
    <property type="term" value="P:regulation of DNA-templated transcription"/>
    <property type="evidence" value="ECO:0007669"/>
    <property type="project" value="InterPro"/>
</dbReference>
<keyword evidence="6" id="KW-1185">Reference proteome</keyword>
<dbReference type="CDD" id="cd06170">
    <property type="entry name" value="LuxR_C_like"/>
    <property type="match status" value="1"/>
</dbReference>
<dbReference type="InterPro" id="IPR011990">
    <property type="entry name" value="TPR-like_helical_dom_sf"/>
</dbReference>
<dbReference type="Gene3D" id="3.40.50.300">
    <property type="entry name" value="P-loop containing nucleotide triphosphate hydrolases"/>
    <property type="match status" value="1"/>
</dbReference>
<name>A0A4V2JTF3_PROTD</name>
<evidence type="ECO:0000259" key="4">
    <source>
        <dbReference type="PROSITE" id="PS50043"/>
    </source>
</evidence>
<evidence type="ECO:0000313" key="5">
    <source>
        <dbReference type="EMBL" id="TBT96101.1"/>
    </source>
</evidence>
<dbReference type="SUPFAM" id="SSF48452">
    <property type="entry name" value="TPR-like"/>
    <property type="match status" value="2"/>
</dbReference>
<evidence type="ECO:0000256" key="3">
    <source>
        <dbReference type="ARBA" id="ARBA00023163"/>
    </source>
</evidence>
<dbReference type="PANTHER" id="PTHR44688:SF16">
    <property type="entry name" value="DNA-BINDING TRANSCRIPTIONAL ACTIVATOR DEVR_DOSR"/>
    <property type="match status" value="1"/>
</dbReference>
<accession>A0A4V2JTF3</accession>
<dbReference type="Pfam" id="PF25873">
    <property type="entry name" value="WHD_MalT"/>
    <property type="match status" value="1"/>
</dbReference>
<evidence type="ECO:0000313" key="6">
    <source>
        <dbReference type="Proteomes" id="UP000291933"/>
    </source>
</evidence>
<dbReference type="InterPro" id="IPR027417">
    <property type="entry name" value="P-loop_NTPase"/>
</dbReference>
<dbReference type="Pfam" id="PF00196">
    <property type="entry name" value="GerE"/>
    <property type="match status" value="1"/>
</dbReference>
<dbReference type="SUPFAM" id="SSF46894">
    <property type="entry name" value="C-terminal effector domain of the bipartite response regulators"/>
    <property type="match status" value="1"/>
</dbReference>